<organism evidence="8 9">
    <name type="scientific">Kingdonia uniflora</name>
    <dbReference type="NCBI Taxonomy" id="39325"/>
    <lineage>
        <taxon>Eukaryota</taxon>
        <taxon>Viridiplantae</taxon>
        <taxon>Streptophyta</taxon>
        <taxon>Embryophyta</taxon>
        <taxon>Tracheophyta</taxon>
        <taxon>Spermatophyta</taxon>
        <taxon>Magnoliopsida</taxon>
        <taxon>Ranunculales</taxon>
        <taxon>Circaeasteraceae</taxon>
        <taxon>Kingdonia</taxon>
    </lineage>
</organism>
<evidence type="ECO:0000313" key="8">
    <source>
        <dbReference type="EMBL" id="KAF6137827.1"/>
    </source>
</evidence>
<comment type="subcellular location">
    <subcellularLocation>
        <location evidence="1">Nucleus</location>
    </subcellularLocation>
</comment>
<dbReference type="PROSITE" id="PS50811">
    <property type="entry name" value="WRKY"/>
    <property type="match status" value="1"/>
</dbReference>
<dbReference type="GO" id="GO:0003700">
    <property type="term" value="F:DNA-binding transcription factor activity"/>
    <property type="evidence" value="ECO:0007669"/>
    <property type="project" value="InterPro"/>
</dbReference>
<dbReference type="GO" id="GO:0043565">
    <property type="term" value="F:sequence-specific DNA binding"/>
    <property type="evidence" value="ECO:0007669"/>
    <property type="project" value="InterPro"/>
</dbReference>
<keyword evidence="5" id="KW-0539">Nucleus</keyword>
<dbReference type="PANTHER" id="PTHR31221:SF42">
    <property type="entry name" value="WRKY TRANSCRIPTION FACTOR 49-RELATED"/>
    <property type="match status" value="1"/>
</dbReference>
<keyword evidence="4" id="KW-0804">Transcription</keyword>
<dbReference type="Proteomes" id="UP000541444">
    <property type="component" value="Unassembled WGS sequence"/>
</dbReference>
<feature type="domain" description="WRKY" evidence="7">
    <location>
        <begin position="108"/>
        <end position="166"/>
    </location>
</feature>
<dbReference type="InterPro" id="IPR003657">
    <property type="entry name" value="WRKY_dom"/>
</dbReference>
<dbReference type="InterPro" id="IPR044810">
    <property type="entry name" value="WRKY_plant"/>
</dbReference>
<proteinExistence type="predicted"/>
<evidence type="ECO:0000256" key="6">
    <source>
        <dbReference type="SAM" id="MobiDB-lite"/>
    </source>
</evidence>
<feature type="compositionally biased region" description="Low complexity" evidence="6">
    <location>
        <begin position="260"/>
        <end position="286"/>
    </location>
</feature>
<dbReference type="Pfam" id="PF03106">
    <property type="entry name" value="WRKY"/>
    <property type="match status" value="1"/>
</dbReference>
<accession>A0A7J7L5E1</accession>
<dbReference type="EMBL" id="JACGCM010002624">
    <property type="protein sequence ID" value="KAF6137827.1"/>
    <property type="molecule type" value="Genomic_DNA"/>
</dbReference>
<evidence type="ECO:0000256" key="1">
    <source>
        <dbReference type="ARBA" id="ARBA00004123"/>
    </source>
</evidence>
<name>A0A7J7L5E1_9MAGN</name>
<dbReference type="AlphaFoldDB" id="A0A7J7L5E1"/>
<evidence type="ECO:0000256" key="3">
    <source>
        <dbReference type="ARBA" id="ARBA00023125"/>
    </source>
</evidence>
<keyword evidence="3" id="KW-0238">DNA-binding</keyword>
<protein>
    <recommendedName>
        <fullName evidence="7">WRKY domain-containing protein</fullName>
    </recommendedName>
</protein>
<gene>
    <name evidence="8" type="ORF">GIB67_040535</name>
</gene>
<dbReference type="SMART" id="SM00774">
    <property type="entry name" value="WRKY"/>
    <property type="match status" value="1"/>
</dbReference>
<feature type="region of interest" description="Disordered" evidence="6">
    <location>
        <begin position="174"/>
        <end position="198"/>
    </location>
</feature>
<comment type="caution">
    <text evidence="8">The sequence shown here is derived from an EMBL/GenBank/DDBJ whole genome shotgun (WGS) entry which is preliminary data.</text>
</comment>
<dbReference type="PANTHER" id="PTHR31221">
    <property type="entry name" value="WRKY TRANSCRIPTION FACTOR PROTEIN 1-RELATED"/>
    <property type="match status" value="1"/>
</dbReference>
<dbReference type="InterPro" id="IPR036576">
    <property type="entry name" value="WRKY_dom_sf"/>
</dbReference>
<reference evidence="8 9" key="1">
    <citation type="journal article" date="2020" name="IScience">
        <title>Genome Sequencing of the Endangered Kingdonia uniflora (Circaeasteraceae, Ranunculales) Reveals Potential Mechanisms of Evolutionary Specialization.</title>
        <authorList>
            <person name="Sun Y."/>
            <person name="Deng T."/>
            <person name="Zhang A."/>
            <person name="Moore M.J."/>
            <person name="Landis J.B."/>
            <person name="Lin N."/>
            <person name="Zhang H."/>
            <person name="Zhang X."/>
            <person name="Huang J."/>
            <person name="Zhang X."/>
            <person name="Sun H."/>
            <person name="Wang H."/>
        </authorList>
    </citation>
    <scope>NUCLEOTIDE SEQUENCE [LARGE SCALE GENOMIC DNA]</scope>
    <source>
        <strain evidence="8">TB1705</strain>
        <tissue evidence="8">Leaf</tissue>
    </source>
</reference>
<feature type="region of interest" description="Disordered" evidence="6">
    <location>
        <begin position="256"/>
        <end position="286"/>
    </location>
</feature>
<evidence type="ECO:0000256" key="4">
    <source>
        <dbReference type="ARBA" id="ARBA00023163"/>
    </source>
</evidence>
<evidence type="ECO:0000256" key="2">
    <source>
        <dbReference type="ARBA" id="ARBA00023015"/>
    </source>
</evidence>
<evidence type="ECO:0000313" key="9">
    <source>
        <dbReference type="Proteomes" id="UP000541444"/>
    </source>
</evidence>
<sequence>MEEFSSTWWDEELVRELFNDESPIFVSTEITEPEEISISRFSEPVTSHNISKVLPVPMTEDFENALWKTGENTIKEFNEKSDLKSGISILEKGLSKIDHKYTLKIKSCGNGMADDGYKWRKYGQKSIKNSPYPRCTNSKCSAKKQVEQSGEDRDTFIITYEGLHLHFTYSHFFIEQPPPQPQPQPDQINPPTKKPKMNEIPLKKNKEAKIQESAPLVAFNPPSPAIVDLHHYSYEGIGSQGLLEDMVPLMIRNPSHQANTLSSSSSSSSCYSSSPPTSSSPLSWWS</sequence>
<keyword evidence="2" id="KW-0805">Transcription regulation</keyword>
<dbReference type="Gene3D" id="2.20.25.80">
    <property type="entry name" value="WRKY domain"/>
    <property type="match status" value="1"/>
</dbReference>
<evidence type="ECO:0000256" key="5">
    <source>
        <dbReference type="ARBA" id="ARBA00023242"/>
    </source>
</evidence>
<dbReference type="OrthoDB" id="652816at2759"/>
<dbReference type="GO" id="GO:0005634">
    <property type="term" value="C:nucleus"/>
    <property type="evidence" value="ECO:0007669"/>
    <property type="project" value="UniProtKB-SubCell"/>
</dbReference>
<evidence type="ECO:0000259" key="7">
    <source>
        <dbReference type="PROSITE" id="PS50811"/>
    </source>
</evidence>
<keyword evidence="9" id="KW-1185">Reference proteome</keyword>
<dbReference type="SUPFAM" id="SSF118290">
    <property type="entry name" value="WRKY DNA-binding domain"/>
    <property type="match status" value="1"/>
</dbReference>